<dbReference type="GO" id="GO:0071230">
    <property type="term" value="P:cellular response to amino acid stimulus"/>
    <property type="evidence" value="ECO:0007669"/>
    <property type="project" value="EnsemblFungi"/>
</dbReference>
<proteinExistence type="predicted"/>
<feature type="transmembrane region" description="Helical" evidence="1">
    <location>
        <begin position="113"/>
        <end position="133"/>
    </location>
</feature>
<dbReference type="GO" id="GO:0097658">
    <property type="term" value="C:Asi complex"/>
    <property type="evidence" value="ECO:0007669"/>
    <property type="project" value="EnsemblFungi"/>
</dbReference>
<dbReference type="GO" id="GO:0043161">
    <property type="term" value="P:proteasome-mediated ubiquitin-dependent protein catabolic process"/>
    <property type="evidence" value="ECO:0007669"/>
    <property type="project" value="EnsemblFungi"/>
</dbReference>
<name>G8ZPR1_TORDE</name>
<keyword evidence="1" id="KW-0472">Membrane</keyword>
<sequence>MGRYKGFKSSVEALDDNDDHLYEQFLQESAALERDQQRLTQDIQQELRSTLDGIMETIESEVQHNRRQREANENANYQAGTNIHNPNHNPDIARQGPLFVRRRPYLQIFIRNLLLLDYFVVLLLFPFSLYNILRCGFSSVTFSETDFVNDILTYCRYVNDFVSLEGSYRLIDVNMDLLSKFHNIIVYYTWPTARSVILTYGLSDQAQNTILSGYQLLVKSGAVLIYLLYGIGGTVYLTMAGFFFSICLMITLVRRYKNVQRIVAASIESSARIPGVL</sequence>
<dbReference type="Proteomes" id="UP000005627">
    <property type="component" value="Chromosome 2"/>
</dbReference>
<feature type="transmembrane region" description="Helical" evidence="1">
    <location>
        <begin position="223"/>
        <end position="253"/>
    </location>
</feature>
<gene>
    <name evidence="2" type="primary">TDEL0B04760</name>
    <name evidence="2" type="ORF">TDEL_0B04760</name>
</gene>
<dbReference type="KEGG" id="tdl:TDEL_0B04760"/>
<reference evidence="2 3" key="1">
    <citation type="journal article" date="2011" name="Proc. Natl. Acad. Sci. U.S.A.">
        <title>Evolutionary erosion of yeast sex chromosomes by mating-type switching accidents.</title>
        <authorList>
            <person name="Gordon J.L."/>
            <person name="Armisen D."/>
            <person name="Proux-Wera E."/>
            <person name="Oheigeartaigh S.S."/>
            <person name="Byrne K.P."/>
            <person name="Wolfe K.H."/>
        </authorList>
    </citation>
    <scope>NUCLEOTIDE SEQUENCE [LARGE SCALE GENOMIC DNA]</scope>
    <source>
        <strain evidence="3">ATCC 10662 / CBS 1146 / NBRC 0425 / NCYC 2629 / NRRL Y-866</strain>
    </source>
</reference>
<evidence type="ECO:0000313" key="2">
    <source>
        <dbReference type="EMBL" id="CCE90605.1"/>
    </source>
</evidence>
<keyword evidence="1" id="KW-1133">Transmembrane helix</keyword>
<keyword evidence="3" id="KW-1185">Reference proteome</keyword>
<dbReference type="GeneID" id="11504763"/>
<dbReference type="eggNOG" id="ENOG502RZCQ">
    <property type="taxonomic scope" value="Eukaryota"/>
</dbReference>
<dbReference type="OrthoDB" id="4060403at2759"/>
<protein>
    <submittedName>
        <fullName evidence="2">Uncharacterized protein</fullName>
    </submittedName>
</protein>
<organism evidence="2 3">
    <name type="scientific">Torulaspora delbrueckii</name>
    <name type="common">Yeast</name>
    <name type="synonym">Candida colliculosa</name>
    <dbReference type="NCBI Taxonomy" id="4950"/>
    <lineage>
        <taxon>Eukaryota</taxon>
        <taxon>Fungi</taxon>
        <taxon>Dikarya</taxon>
        <taxon>Ascomycota</taxon>
        <taxon>Saccharomycotina</taxon>
        <taxon>Saccharomycetes</taxon>
        <taxon>Saccharomycetales</taxon>
        <taxon>Saccharomycetaceae</taxon>
        <taxon>Torulaspora</taxon>
    </lineage>
</organism>
<accession>G8ZPR1</accession>
<dbReference type="RefSeq" id="XP_003679816.1">
    <property type="nucleotide sequence ID" value="XM_003679768.1"/>
</dbReference>
<evidence type="ECO:0000256" key="1">
    <source>
        <dbReference type="SAM" id="Phobius"/>
    </source>
</evidence>
<dbReference type="HOGENOM" id="CLU_074623_0_0_1"/>
<dbReference type="EMBL" id="HE616743">
    <property type="protein sequence ID" value="CCE90605.1"/>
    <property type="molecule type" value="Genomic_DNA"/>
</dbReference>
<dbReference type="FunCoup" id="G8ZPR1">
    <property type="interactions" value="18"/>
</dbReference>
<evidence type="ECO:0000313" key="3">
    <source>
        <dbReference type="Proteomes" id="UP000005627"/>
    </source>
</evidence>
<dbReference type="AlphaFoldDB" id="G8ZPR1"/>
<dbReference type="InParanoid" id="G8ZPR1"/>
<keyword evidence="1" id="KW-0812">Transmembrane</keyword>